<dbReference type="AlphaFoldDB" id="A0A974GYK7"/>
<protein>
    <submittedName>
        <fullName evidence="1">Uncharacterized protein</fullName>
    </submittedName>
</protein>
<sequence>MVSLLNLRSFTSRMSRCNRSIFTSNSLSIMALDSALLRYSSSMVCSCCFNSFVPVCNCCMVRVIRSKLQRFSIPCHFCRNSWLSLKSAGCSMTRSPRGIR</sequence>
<reference evidence="1" key="1">
    <citation type="submission" date="2016-05" db="EMBL/GenBank/DDBJ databases">
        <title>WGS assembly of Xenopus laevis.</title>
        <authorList>
            <person name="Session A."/>
            <person name="Uno Y."/>
            <person name="Kwon T."/>
            <person name="Chapman J."/>
            <person name="Toyoda A."/>
            <person name="Takahashi S."/>
            <person name="Fukui A."/>
            <person name="Hikosaka A."/>
            <person name="Putnam N."/>
            <person name="Stites J."/>
            <person name="Van Heeringen S."/>
            <person name="Quigley I."/>
            <person name="Heinz S."/>
            <person name="Hellsten U."/>
            <person name="Lyons J."/>
            <person name="Suzuki A."/>
            <person name="Kondo M."/>
            <person name="Ogino H."/>
            <person name="Ochi H."/>
            <person name="Bogdanovic O."/>
            <person name="Lister R."/>
            <person name="Georgiou G."/>
            <person name="Paranjpe S."/>
            <person name="Van Kruijsbergen I."/>
            <person name="Mozaffari S."/>
            <person name="Shu S."/>
            <person name="Schmutz J."/>
            <person name="Jenkins J."/>
            <person name="Grimwood J."/>
            <person name="Carlson J."/>
            <person name="Mitros T."/>
            <person name="Simakov O."/>
            <person name="Heald R."/>
            <person name="Miller K."/>
            <person name="Haudenschild C."/>
            <person name="Kuroki Y."/>
            <person name="Tanaka T."/>
            <person name="Michiue T."/>
            <person name="Watanabe M."/>
            <person name="Kinoshita T."/>
            <person name="Ohta Y."/>
            <person name="Mawaribuchi S."/>
            <person name="Suzuki Y."/>
            <person name="Haramoto Y."/>
            <person name="Yamamoto T."/>
            <person name="Takagi C."/>
            <person name="Kitzman J."/>
            <person name="Shendure J."/>
            <person name="Nakayama T."/>
            <person name="Izutsu Y."/>
            <person name="Robert J."/>
            <person name="Dichmann D."/>
            <person name="Flajnik M."/>
            <person name="Houston D."/>
            <person name="Marcotte E."/>
            <person name="Wallingford J."/>
            <person name="Ito Y."/>
            <person name="Asashima M."/>
            <person name="Ueno N."/>
            <person name="Matsuda Y."/>
            <person name="Jan Veenstra G."/>
            <person name="Fujiyama A."/>
            <person name="Harland R."/>
            <person name="Taira M."/>
            <person name="Rokhsar D.S."/>
        </authorList>
    </citation>
    <scope>NUCLEOTIDE SEQUENCE</scope>
    <source>
        <strain evidence="1">J</strain>
        <tissue evidence="1">Blood</tissue>
    </source>
</reference>
<name>A0A974GYK7_XENLA</name>
<dbReference type="Proteomes" id="UP000694892">
    <property type="component" value="Unassembled WGS sequence"/>
</dbReference>
<organism evidence="1">
    <name type="scientific">Xenopus laevis</name>
    <name type="common">African clawed frog</name>
    <dbReference type="NCBI Taxonomy" id="8355"/>
    <lineage>
        <taxon>Eukaryota</taxon>
        <taxon>Metazoa</taxon>
        <taxon>Chordata</taxon>
        <taxon>Craniata</taxon>
        <taxon>Vertebrata</taxon>
        <taxon>Euteleostomi</taxon>
        <taxon>Amphibia</taxon>
        <taxon>Batrachia</taxon>
        <taxon>Anura</taxon>
        <taxon>Pipoidea</taxon>
        <taxon>Pipidae</taxon>
        <taxon>Xenopodinae</taxon>
        <taxon>Xenopus</taxon>
        <taxon>Xenopus</taxon>
    </lineage>
</organism>
<dbReference type="EMBL" id="KV481125">
    <property type="protein sequence ID" value="OCT55609.1"/>
    <property type="molecule type" value="Genomic_DNA"/>
</dbReference>
<gene>
    <name evidence="1" type="ORF">XELAEV_18000416mg</name>
</gene>
<evidence type="ECO:0000313" key="1">
    <source>
        <dbReference type="EMBL" id="OCT55609.1"/>
    </source>
</evidence>
<proteinExistence type="predicted"/>
<accession>A0A974GYK7</accession>